<dbReference type="EMBL" id="RSFW01000017">
    <property type="protein sequence ID" value="RSD26262.1"/>
    <property type="molecule type" value="Genomic_DNA"/>
</dbReference>
<dbReference type="OrthoDB" id="9767869at2"/>
<proteinExistence type="predicted"/>
<sequence>MDKWNRGTFSAKTLKRTAEVMAISILPLDLTACINNTKVDTTSMASLGLISELEKGEFLKKVPYQTTAQDA</sequence>
<dbReference type="RefSeq" id="WP_125480964.1">
    <property type="nucleotide sequence ID" value="NZ_RSFW01000017.1"/>
</dbReference>
<evidence type="ECO:0000313" key="2">
    <source>
        <dbReference type="Proteomes" id="UP000279911"/>
    </source>
</evidence>
<protein>
    <submittedName>
        <fullName evidence="1">Uncharacterized protein</fullName>
    </submittedName>
</protein>
<accession>A0A427TPL7</accession>
<name>A0A427TPL7_9BACI</name>
<organism evidence="1 2">
    <name type="scientific">Mesobacillus subterraneus</name>
    <dbReference type="NCBI Taxonomy" id="285983"/>
    <lineage>
        <taxon>Bacteria</taxon>
        <taxon>Bacillati</taxon>
        <taxon>Bacillota</taxon>
        <taxon>Bacilli</taxon>
        <taxon>Bacillales</taxon>
        <taxon>Bacillaceae</taxon>
        <taxon>Mesobacillus</taxon>
    </lineage>
</organism>
<dbReference type="AlphaFoldDB" id="A0A427TPL7"/>
<comment type="caution">
    <text evidence="1">The sequence shown here is derived from an EMBL/GenBank/DDBJ whole genome shotgun (WGS) entry which is preliminary data.</text>
</comment>
<reference evidence="2" key="1">
    <citation type="submission" date="2018-12" db="EMBL/GenBank/DDBJ databases">
        <title>Bacillus chawlae sp. nov., Bacillus glennii sp. nov., and Bacillus saganii sp. nov. Isolated from the Vehicle Assembly Building at Kennedy Space Center where the Viking Spacecraft were Assembled.</title>
        <authorList>
            <person name="Seuylemezian A."/>
            <person name="Vaishampayan P."/>
        </authorList>
    </citation>
    <scope>NUCLEOTIDE SEQUENCE [LARGE SCALE GENOMIC DNA]</scope>
    <source>
        <strain evidence="2">DSM 13966</strain>
    </source>
</reference>
<dbReference type="Proteomes" id="UP000279911">
    <property type="component" value="Unassembled WGS sequence"/>
</dbReference>
<evidence type="ECO:0000313" key="1">
    <source>
        <dbReference type="EMBL" id="RSD26262.1"/>
    </source>
</evidence>
<gene>
    <name evidence="1" type="ORF">EJA10_15715</name>
</gene>